<evidence type="ECO:0000259" key="2">
    <source>
        <dbReference type="Pfam" id="PF12146"/>
    </source>
</evidence>
<dbReference type="InterPro" id="IPR053145">
    <property type="entry name" value="AB_hydrolase_Est10"/>
</dbReference>
<dbReference type="Pfam" id="PF12146">
    <property type="entry name" value="Hydrolase_4"/>
    <property type="match status" value="1"/>
</dbReference>
<feature type="chain" id="PRO_5020664777" evidence="1">
    <location>
        <begin position="20"/>
        <end position="315"/>
    </location>
</feature>
<comment type="caution">
    <text evidence="3">The sequence shown here is derived from an EMBL/GenBank/DDBJ whole genome shotgun (WGS) entry which is preliminary data.</text>
</comment>
<evidence type="ECO:0000313" key="3">
    <source>
        <dbReference type="EMBL" id="THF50606.1"/>
    </source>
</evidence>
<evidence type="ECO:0000313" key="4">
    <source>
        <dbReference type="Proteomes" id="UP000307507"/>
    </source>
</evidence>
<dbReference type="Proteomes" id="UP000307507">
    <property type="component" value="Unassembled WGS sequence"/>
</dbReference>
<dbReference type="InterPro" id="IPR022742">
    <property type="entry name" value="Hydrolase_4"/>
</dbReference>
<dbReference type="AlphaFoldDB" id="A0A4S3ZXR0"/>
<keyword evidence="3" id="KW-0378">Hydrolase</keyword>
<evidence type="ECO:0000256" key="1">
    <source>
        <dbReference type="SAM" id="SignalP"/>
    </source>
</evidence>
<dbReference type="Gene3D" id="3.40.50.1820">
    <property type="entry name" value="alpha/beta hydrolase"/>
    <property type="match status" value="1"/>
</dbReference>
<dbReference type="InterPro" id="IPR029058">
    <property type="entry name" value="AB_hydrolase_fold"/>
</dbReference>
<proteinExistence type="predicted"/>
<dbReference type="GO" id="GO:0052689">
    <property type="term" value="F:carboxylic ester hydrolase activity"/>
    <property type="evidence" value="ECO:0007669"/>
    <property type="project" value="TreeGrafter"/>
</dbReference>
<keyword evidence="1" id="KW-0732">Signal</keyword>
<sequence>MIKKIVLSLFLCISIPSIAQETPFKITEIQINSLLKGDLYTPVPEIKKPTLIILIAGSGPTNRNGNQIGMQNNSLKYLAEDLTKEHRAVFTYDKRVIAQIIAGTVNEKDMRFEDMITDAVTVFDHFKKTGNYSKIVFAGHSEGSQIGMIAAQQTKADGFISIAGPGRPIDEILIDQISKQAPGVKEELISSLEKIKKGETVTVESPLLSSMFRESVQPYMTSWIQYKPQQEIQKLKIPVLLLNGTKDLQVSESEAELLKKAKPDASLVIIPNMNHVLKTITGDDAENRTSYNKPETRNTPELAQAINLFLKKHKL</sequence>
<organism evidence="3 4">
    <name type="scientific">Flavobacterium supellecticarium</name>
    <dbReference type="NCBI Taxonomy" id="2565924"/>
    <lineage>
        <taxon>Bacteria</taxon>
        <taxon>Pseudomonadati</taxon>
        <taxon>Bacteroidota</taxon>
        <taxon>Flavobacteriia</taxon>
        <taxon>Flavobacteriales</taxon>
        <taxon>Flavobacteriaceae</taxon>
        <taxon>Flavobacterium</taxon>
    </lineage>
</organism>
<gene>
    <name evidence="3" type="ORF">E6C50_10310</name>
</gene>
<dbReference type="PANTHER" id="PTHR43265:SF1">
    <property type="entry name" value="ESTERASE ESTD"/>
    <property type="match status" value="1"/>
</dbReference>
<reference evidence="3 4" key="1">
    <citation type="submission" date="2019-04" db="EMBL/GenBank/DDBJ databases">
        <title>Flavobacterium sp. nov. isolated from construction timber.</title>
        <authorList>
            <person name="Lin S.-Y."/>
            <person name="Chang C.-T."/>
            <person name="Young C.-C."/>
        </authorList>
    </citation>
    <scope>NUCLEOTIDE SEQUENCE [LARGE SCALE GENOMIC DNA]</scope>
    <source>
        <strain evidence="3 4">CC-CTC003</strain>
    </source>
</reference>
<dbReference type="RefSeq" id="WP_136403147.1">
    <property type="nucleotide sequence ID" value="NZ_SSNZ01000003.1"/>
</dbReference>
<dbReference type="SUPFAM" id="SSF53474">
    <property type="entry name" value="alpha/beta-Hydrolases"/>
    <property type="match status" value="1"/>
</dbReference>
<dbReference type="PANTHER" id="PTHR43265">
    <property type="entry name" value="ESTERASE ESTD"/>
    <property type="match status" value="1"/>
</dbReference>
<feature type="signal peptide" evidence="1">
    <location>
        <begin position="1"/>
        <end position="19"/>
    </location>
</feature>
<accession>A0A4S3ZXR0</accession>
<dbReference type="OrthoDB" id="9809549at2"/>
<feature type="domain" description="Serine aminopeptidase S33" evidence="2">
    <location>
        <begin position="75"/>
        <end position="277"/>
    </location>
</feature>
<protein>
    <submittedName>
        <fullName evidence="3">Alpha/beta hydrolase</fullName>
    </submittedName>
</protein>
<name>A0A4S3ZXR0_9FLAO</name>
<keyword evidence="4" id="KW-1185">Reference proteome</keyword>
<dbReference type="EMBL" id="SSNZ01000003">
    <property type="protein sequence ID" value="THF50606.1"/>
    <property type="molecule type" value="Genomic_DNA"/>
</dbReference>